<protein>
    <recommendedName>
        <fullName evidence="3">Fucose-specific lectin</fullName>
    </recommendedName>
</protein>
<evidence type="ECO:0000313" key="1">
    <source>
        <dbReference type="EMBL" id="THV48076.1"/>
    </source>
</evidence>
<dbReference type="OrthoDB" id="3553114at2759"/>
<proteinExistence type="predicted"/>
<evidence type="ECO:0008006" key="3">
    <source>
        <dbReference type="Google" id="ProtNLM"/>
    </source>
</evidence>
<keyword evidence="2" id="KW-1185">Reference proteome</keyword>
<dbReference type="EMBL" id="PQXL01000269">
    <property type="protein sequence ID" value="THV48076.1"/>
    <property type="molecule type" value="Genomic_DNA"/>
</dbReference>
<name>A0A4V4HU52_9HELO</name>
<dbReference type="AlphaFoldDB" id="A0A4V4HU52"/>
<organism evidence="1 2">
    <name type="scientific">Botrytis galanthina</name>
    <dbReference type="NCBI Taxonomy" id="278940"/>
    <lineage>
        <taxon>Eukaryota</taxon>
        <taxon>Fungi</taxon>
        <taxon>Dikarya</taxon>
        <taxon>Ascomycota</taxon>
        <taxon>Pezizomycotina</taxon>
        <taxon>Leotiomycetes</taxon>
        <taxon>Helotiales</taxon>
        <taxon>Sclerotiniaceae</taxon>
        <taxon>Botrytis</taxon>
    </lineage>
</organism>
<dbReference type="SUPFAM" id="SSF89372">
    <property type="entry name" value="Fucose-specific lectin"/>
    <property type="match status" value="1"/>
</dbReference>
<comment type="caution">
    <text evidence="1">The sequence shown here is derived from an EMBL/GenBank/DDBJ whole genome shotgun (WGS) entry which is preliminary data.</text>
</comment>
<gene>
    <name evidence="1" type="ORF">BGAL_0269g00020</name>
</gene>
<dbReference type="Proteomes" id="UP000308671">
    <property type="component" value="Unassembled WGS sequence"/>
</dbReference>
<sequence length="394" mass="43721">MACIKAAYDPSVVALSPTNTGSIAFLNAGDGQVIVVETSLVNNAYSIGSPNFGAGSFRATSIAPVLGELIHTYITDASGRVLKHTYIPDYGWMESDGWKTNFETGQSRLSAGQWQDSQGSVYTVTKASGAVCYSYSSYFRDFPPSCRNFVTKPAFASELSHISTAQTTNNGLSWVVHYVGLSSAGDLLYAKQWSKSDGTSYFTQTKLGGTVVFIGEPLITRKSHTEFDIWAIANTKKLFRRSYTGTVDDGTWTEWEDLGEYNSLAKPAVAYDAANNTYIMTLDPNNNNKYNFKLYNPQTGWSPGKTTWTPTLYTEWLTQPTISVYDNGATRSTDVHVWGINKNGKLYYSYLRNGQWWPRSNYYYEVMDVPGIVPSVNVESYPGAQQILAQDELR</sequence>
<accession>A0A4V4HU52</accession>
<reference evidence="1 2" key="1">
    <citation type="submission" date="2017-12" db="EMBL/GenBank/DDBJ databases">
        <title>Comparative genomics of Botrytis spp.</title>
        <authorList>
            <person name="Valero-Jimenez C.A."/>
            <person name="Tapia P."/>
            <person name="Veloso J."/>
            <person name="Silva-Moreno E."/>
            <person name="Staats M."/>
            <person name="Valdes J.H."/>
            <person name="Van Kan J.A.L."/>
        </authorList>
    </citation>
    <scope>NUCLEOTIDE SEQUENCE [LARGE SCALE GENOMIC DNA]</scope>
    <source>
        <strain evidence="1 2">MUCL435</strain>
    </source>
</reference>
<evidence type="ECO:0000313" key="2">
    <source>
        <dbReference type="Proteomes" id="UP000308671"/>
    </source>
</evidence>